<accession>A0A317FIZ6</accession>
<protein>
    <recommendedName>
        <fullName evidence="1">Pvc16 N-terminal domain-containing protein</fullName>
    </recommendedName>
</protein>
<dbReference type="EMBL" id="QGNA01000002">
    <property type="protein sequence ID" value="PWS37608.1"/>
    <property type="molecule type" value="Genomic_DNA"/>
</dbReference>
<feature type="domain" description="Pvc16 N-terminal" evidence="1">
    <location>
        <begin position="7"/>
        <end position="175"/>
    </location>
</feature>
<gene>
    <name evidence="2" type="ORF">DFH01_12370</name>
</gene>
<reference evidence="3" key="1">
    <citation type="submission" date="2018-05" db="EMBL/GenBank/DDBJ databases">
        <authorList>
            <person name="Du Z."/>
            <person name="Wang X."/>
        </authorList>
    </citation>
    <scope>NUCLEOTIDE SEQUENCE [LARGE SCALE GENOMIC DNA]</scope>
    <source>
        <strain evidence="3">CQN31</strain>
    </source>
</reference>
<name>A0A317FIZ6_9PROT</name>
<dbReference type="RefSeq" id="WP_109870716.1">
    <property type="nucleotide sequence ID" value="NZ_QGNA01000002.1"/>
</dbReference>
<dbReference type="Pfam" id="PF14065">
    <property type="entry name" value="Pvc16_N"/>
    <property type="match status" value="1"/>
</dbReference>
<comment type="caution">
    <text evidence="2">The sequence shown here is derived from an EMBL/GenBank/DDBJ whole genome shotgun (WGS) entry which is preliminary data.</text>
</comment>
<evidence type="ECO:0000259" key="1">
    <source>
        <dbReference type="Pfam" id="PF14065"/>
    </source>
</evidence>
<evidence type="ECO:0000313" key="3">
    <source>
        <dbReference type="Proteomes" id="UP000245765"/>
    </source>
</evidence>
<proteinExistence type="predicted"/>
<organism evidence="2 3">
    <name type="scientific">Falsiroseomonas bella</name>
    <dbReference type="NCBI Taxonomy" id="2184016"/>
    <lineage>
        <taxon>Bacteria</taxon>
        <taxon>Pseudomonadati</taxon>
        <taxon>Pseudomonadota</taxon>
        <taxon>Alphaproteobacteria</taxon>
        <taxon>Acetobacterales</taxon>
        <taxon>Roseomonadaceae</taxon>
        <taxon>Falsiroseomonas</taxon>
    </lineage>
</organism>
<dbReference type="InterPro" id="IPR025351">
    <property type="entry name" value="Pvc16_N"/>
</dbReference>
<keyword evidence="3" id="KW-1185">Reference proteome</keyword>
<dbReference type="AlphaFoldDB" id="A0A317FIZ6"/>
<evidence type="ECO:0000313" key="2">
    <source>
        <dbReference type="EMBL" id="PWS37608.1"/>
    </source>
</evidence>
<dbReference type="OrthoDB" id="7605070at2"/>
<sequence>MSIAGATDSLVQLLRTRLTEGGGLDGYTVQAMSSRDVRPTLQNRVGLMLYRVGLDQTRRHVDLPRTAPTAPSRSALGLELHYLLIVWGLNSAEGEQVMLGRCMQILDRFAVVSGPMLSPSYPWEPGVALQVSPEPLENEDFLRLWDGFEGPPLLSMPYLVRTVRLAPVERVDAPMVEARTLVGIPGVPR</sequence>
<dbReference type="Proteomes" id="UP000245765">
    <property type="component" value="Unassembled WGS sequence"/>
</dbReference>